<keyword evidence="8" id="KW-1185">Reference proteome</keyword>
<dbReference type="Pfam" id="PF01810">
    <property type="entry name" value="LysE"/>
    <property type="match status" value="1"/>
</dbReference>
<proteinExistence type="predicted"/>
<dbReference type="GO" id="GO:0005886">
    <property type="term" value="C:plasma membrane"/>
    <property type="evidence" value="ECO:0007669"/>
    <property type="project" value="UniProtKB-SubCell"/>
</dbReference>
<name>A0A553GTI1_9PSED</name>
<evidence type="ECO:0000256" key="3">
    <source>
        <dbReference type="ARBA" id="ARBA00022692"/>
    </source>
</evidence>
<feature type="transmembrane region" description="Helical" evidence="6">
    <location>
        <begin position="106"/>
        <end position="132"/>
    </location>
</feature>
<evidence type="ECO:0000256" key="2">
    <source>
        <dbReference type="ARBA" id="ARBA00022475"/>
    </source>
</evidence>
<dbReference type="RefSeq" id="WP_143490371.1">
    <property type="nucleotide sequence ID" value="NZ_VJOY01000030.1"/>
</dbReference>
<evidence type="ECO:0000256" key="4">
    <source>
        <dbReference type="ARBA" id="ARBA00022989"/>
    </source>
</evidence>
<accession>A0A553GTI1</accession>
<feature type="transmembrane region" description="Helical" evidence="6">
    <location>
        <begin position="69"/>
        <end position="86"/>
    </location>
</feature>
<evidence type="ECO:0000256" key="1">
    <source>
        <dbReference type="ARBA" id="ARBA00004651"/>
    </source>
</evidence>
<dbReference type="GO" id="GO:0033228">
    <property type="term" value="P:cysteine export across plasma membrane"/>
    <property type="evidence" value="ECO:0007669"/>
    <property type="project" value="TreeGrafter"/>
</dbReference>
<evidence type="ECO:0000313" key="8">
    <source>
        <dbReference type="Proteomes" id="UP000315235"/>
    </source>
</evidence>
<feature type="transmembrane region" description="Helical" evidence="6">
    <location>
        <begin position="32"/>
        <end position="57"/>
    </location>
</feature>
<comment type="subcellular location">
    <subcellularLocation>
        <location evidence="1">Cell membrane</location>
        <topology evidence="1">Multi-pass membrane protein</topology>
    </subcellularLocation>
</comment>
<dbReference type="InterPro" id="IPR001123">
    <property type="entry name" value="LeuE-type"/>
</dbReference>
<protein>
    <submittedName>
        <fullName evidence="7">LysE family translocator</fullName>
    </submittedName>
</protein>
<dbReference type="AlphaFoldDB" id="A0A553GTI1"/>
<evidence type="ECO:0000313" key="7">
    <source>
        <dbReference type="EMBL" id="TRX72780.1"/>
    </source>
</evidence>
<gene>
    <name evidence="7" type="ORF">FM069_21035</name>
</gene>
<keyword evidence="2" id="KW-1003">Cell membrane</keyword>
<dbReference type="PANTHER" id="PTHR30086:SF20">
    <property type="entry name" value="ARGININE EXPORTER PROTEIN ARGO-RELATED"/>
    <property type="match status" value="1"/>
</dbReference>
<evidence type="ECO:0000256" key="6">
    <source>
        <dbReference type="SAM" id="Phobius"/>
    </source>
</evidence>
<keyword evidence="5 6" id="KW-0472">Membrane</keyword>
<dbReference type="Proteomes" id="UP000315235">
    <property type="component" value="Unassembled WGS sequence"/>
</dbReference>
<dbReference type="PANTHER" id="PTHR30086">
    <property type="entry name" value="ARGININE EXPORTER PROTEIN ARGO"/>
    <property type="match status" value="1"/>
</dbReference>
<keyword evidence="4 6" id="KW-1133">Transmembrane helix</keyword>
<dbReference type="GO" id="GO:0015171">
    <property type="term" value="F:amino acid transmembrane transporter activity"/>
    <property type="evidence" value="ECO:0007669"/>
    <property type="project" value="TreeGrafter"/>
</dbReference>
<keyword evidence="3 6" id="KW-0812">Transmembrane</keyword>
<organism evidence="7 8">
    <name type="scientific">Pseudomonas mangiferae</name>
    <dbReference type="NCBI Taxonomy" id="2593654"/>
    <lineage>
        <taxon>Bacteria</taxon>
        <taxon>Pseudomonadati</taxon>
        <taxon>Pseudomonadota</taxon>
        <taxon>Gammaproteobacteria</taxon>
        <taxon>Pseudomonadales</taxon>
        <taxon>Pseudomonadaceae</taxon>
        <taxon>Pseudomonas</taxon>
    </lineage>
</organism>
<evidence type="ECO:0000256" key="5">
    <source>
        <dbReference type="ARBA" id="ARBA00023136"/>
    </source>
</evidence>
<reference evidence="7 8" key="1">
    <citation type="submission" date="2019-07" db="EMBL/GenBank/DDBJ databases">
        <title>Pseudomonas mangiferae sp. nov., isolated from bark of mango tree in Thailand.</title>
        <authorList>
            <person name="Srisuk N."/>
            <person name="Anurat P."/>
        </authorList>
    </citation>
    <scope>NUCLEOTIDE SEQUENCE [LARGE SCALE GENOMIC DNA]</scope>
    <source>
        <strain evidence="7 8">DMKU_BBB3-04</strain>
    </source>
</reference>
<dbReference type="EMBL" id="VJOY01000030">
    <property type="protein sequence ID" value="TRX72780.1"/>
    <property type="molecule type" value="Genomic_DNA"/>
</dbReference>
<sequence>MLPFLLFAFVASITPGPTNLLVLGTGTRHGPLAALPLVIGAAGGAAAIVLATGMGLGDLLLRYPDVQRLMAWVGVAWLTWLAWRIFSAPATAVTPEAPTAARRPGFLAGALLQLVNPKTWMMALAVVGVFAGPGTQRAGDVPQLAAAFFLVALPCLGAWALLGAGAASLFRSARAMKRFEQAMAVLLFASAWLSLPA</sequence>
<dbReference type="OrthoDB" id="9812084at2"/>
<feature type="transmembrane region" description="Helical" evidence="6">
    <location>
        <begin position="144"/>
        <end position="167"/>
    </location>
</feature>
<comment type="caution">
    <text evidence="7">The sequence shown here is derived from an EMBL/GenBank/DDBJ whole genome shotgun (WGS) entry which is preliminary data.</text>
</comment>